<evidence type="ECO:0000256" key="4">
    <source>
        <dbReference type="ARBA" id="ARBA00022617"/>
    </source>
</evidence>
<dbReference type="InterPro" id="IPR036396">
    <property type="entry name" value="Cyt_P450_sf"/>
</dbReference>
<keyword evidence="5" id="KW-0479">Metal-binding</keyword>
<feature type="transmembrane region" description="Helical" evidence="9">
    <location>
        <begin position="20"/>
        <end position="41"/>
    </location>
</feature>
<organism evidence="10 11">
    <name type="scientific">Marasmiellus scandens</name>
    <dbReference type="NCBI Taxonomy" id="2682957"/>
    <lineage>
        <taxon>Eukaryota</taxon>
        <taxon>Fungi</taxon>
        <taxon>Dikarya</taxon>
        <taxon>Basidiomycota</taxon>
        <taxon>Agaricomycotina</taxon>
        <taxon>Agaricomycetes</taxon>
        <taxon>Agaricomycetidae</taxon>
        <taxon>Agaricales</taxon>
        <taxon>Marasmiineae</taxon>
        <taxon>Omphalotaceae</taxon>
        <taxon>Marasmiellus</taxon>
    </lineage>
</organism>
<keyword evidence="7" id="KW-0408">Iron</keyword>
<evidence type="ECO:0000256" key="6">
    <source>
        <dbReference type="ARBA" id="ARBA00023002"/>
    </source>
</evidence>
<dbReference type="SUPFAM" id="SSF48264">
    <property type="entry name" value="Cytochrome P450"/>
    <property type="match status" value="1"/>
</dbReference>
<evidence type="ECO:0000313" key="11">
    <source>
        <dbReference type="Proteomes" id="UP001498398"/>
    </source>
</evidence>
<evidence type="ECO:0000256" key="7">
    <source>
        <dbReference type="ARBA" id="ARBA00023004"/>
    </source>
</evidence>
<gene>
    <name evidence="10" type="primary">Cyp2ab1_11</name>
    <name evidence="10" type="ORF">VKT23_020225</name>
</gene>
<comment type="cofactor">
    <cofactor evidence="1">
        <name>heme</name>
        <dbReference type="ChEBI" id="CHEBI:30413"/>
    </cofactor>
</comment>
<dbReference type="Pfam" id="PF00067">
    <property type="entry name" value="p450"/>
    <property type="match status" value="1"/>
</dbReference>
<keyword evidence="9" id="KW-0812">Transmembrane</keyword>
<dbReference type="PANTHER" id="PTHR46300">
    <property type="entry name" value="P450, PUTATIVE (EUROFUNG)-RELATED-RELATED"/>
    <property type="match status" value="1"/>
</dbReference>
<dbReference type="InterPro" id="IPR050364">
    <property type="entry name" value="Cytochrome_P450_fung"/>
</dbReference>
<proteinExistence type="inferred from homology"/>
<accession>A0ABR1INC4</accession>
<sequence length="413" mass="46739">MNDSSGFMATSLQTLSNFPPSLPVVALFFGSILYVVINAFIGRRARITAGGPYPPGPKGHWYVGFKDIPMKKPWLRYIEMGKHYGSDLVHFSRFGKHYLVINSLEAATEILEKNARVTSDRPSAPLDQIAGWQKMLGLTPYSDEWRKTRRLFHQNFRAEATSQFRPVQEKRIRKFVNDLTSSKEALIDQISTLSQTIMFNAVYGLDISTNKESMPQHARELVEINDWVLIPGWDGFKYLPFVHLLPSWFPGGQFRASHLGIRKAIDEIVEGPWNMTMNAMKSDDSHSSLIANLLYELQSETDEEIDRIKNMGGQAVAAAADTTMSAISTFFLAMSLYPNVQQKAQQELDTVLGPGKLPTFEDRASLPYVEAVYREVMRWHPAIPMGLPHVTADDVFYRGYFIPKGTSIHANIW</sequence>
<evidence type="ECO:0000256" key="1">
    <source>
        <dbReference type="ARBA" id="ARBA00001971"/>
    </source>
</evidence>
<dbReference type="EMBL" id="JBANRG010000125">
    <property type="protein sequence ID" value="KAK7434380.1"/>
    <property type="molecule type" value="Genomic_DNA"/>
</dbReference>
<comment type="pathway">
    <text evidence="2">Secondary metabolite biosynthesis.</text>
</comment>
<evidence type="ECO:0000256" key="3">
    <source>
        <dbReference type="ARBA" id="ARBA00010617"/>
    </source>
</evidence>
<name>A0ABR1INC4_9AGAR</name>
<keyword evidence="9" id="KW-1133">Transmembrane helix</keyword>
<evidence type="ECO:0000313" key="10">
    <source>
        <dbReference type="EMBL" id="KAK7434380.1"/>
    </source>
</evidence>
<keyword evidence="8" id="KW-0503">Monooxygenase</keyword>
<dbReference type="InterPro" id="IPR001128">
    <property type="entry name" value="Cyt_P450"/>
</dbReference>
<dbReference type="PRINTS" id="PR00463">
    <property type="entry name" value="EP450I"/>
</dbReference>
<keyword evidence="4" id="KW-0349">Heme</keyword>
<keyword evidence="11" id="KW-1185">Reference proteome</keyword>
<evidence type="ECO:0000256" key="8">
    <source>
        <dbReference type="ARBA" id="ARBA00023033"/>
    </source>
</evidence>
<keyword evidence="9" id="KW-0472">Membrane</keyword>
<reference evidence="10 11" key="1">
    <citation type="submission" date="2024-01" db="EMBL/GenBank/DDBJ databases">
        <title>A draft genome for the cacao thread blight pathogen Marasmiellus scandens.</title>
        <authorList>
            <person name="Baruah I.K."/>
            <person name="Leung J."/>
            <person name="Bukari Y."/>
            <person name="Amoako-Attah I."/>
            <person name="Meinhardt L.W."/>
            <person name="Bailey B.A."/>
            <person name="Cohen S.P."/>
        </authorList>
    </citation>
    <scope>NUCLEOTIDE SEQUENCE [LARGE SCALE GENOMIC DNA]</scope>
    <source>
        <strain evidence="10 11">GH-19</strain>
    </source>
</reference>
<comment type="caution">
    <text evidence="10">The sequence shown here is derived from an EMBL/GenBank/DDBJ whole genome shotgun (WGS) entry which is preliminary data.</text>
</comment>
<evidence type="ECO:0000256" key="5">
    <source>
        <dbReference type="ARBA" id="ARBA00022723"/>
    </source>
</evidence>
<dbReference type="PANTHER" id="PTHR46300:SF7">
    <property type="entry name" value="P450, PUTATIVE (EUROFUNG)-RELATED"/>
    <property type="match status" value="1"/>
</dbReference>
<evidence type="ECO:0000256" key="2">
    <source>
        <dbReference type="ARBA" id="ARBA00005179"/>
    </source>
</evidence>
<protein>
    <submittedName>
        <fullName evidence="10">Cytochrome p450</fullName>
    </submittedName>
</protein>
<comment type="similarity">
    <text evidence="3">Belongs to the cytochrome P450 family.</text>
</comment>
<keyword evidence="6" id="KW-0560">Oxidoreductase</keyword>
<evidence type="ECO:0000256" key="9">
    <source>
        <dbReference type="SAM" id="Phobius"/>
    </source>
</evidence>
<dbReference type="InterPro" id="IPR002401">
    <property type="entry name" value="Cyt_P450_E_grp-I"/>
</dbReference>
<dbReference type="Gene3D" id="1.10.630.10">
    <property type="entry name" value="Cytochrome P450"/>
    <property type="match status" value="1"/>
</dbReference>
<dbReference type="Proteomes" id="UP001498398">
    <property type="component" value="Unassembled WGS sequence"/>
</dbReference>